<keyword evidence="1" id="KW-0472">Membrane</keyword>
<gene>
    <name evidence="2" type="ORF">CPT_Pipo_001</name>
</gene>
<keyword evidence="1" id="KW-0812">Transmembrane</keyword>
<protein>
    <submittedName>
        <fullName evidence="2">Uncharacterized protein</fullName>
    </submittedName>
</protein>
<proteinExistence type="predicted"/>
<reference evidence="2 3" key="1">
    <citation type="submission" date="2020-12" db="EMBL/GenBank/DDBJ databases">
        <title>Complete genome sequence of Acinetobacter phage Pipo.</title>
        <authorList>
            <person name="Acevedo Ugarriza L."/>
            <person name="Sun L."/>
            <person name="Liu M."/>
            <person name="Gill J."/>
        </authorList>
    </citation>
    <scope>NUCLEOTIDE SEQUENCE [LARGE SCALE GENOMIC DNA]</scope>
</reference>
<sequence length="98" mass="11709">MLGRSLENHLSTTLISYLRKVLGSFSERLYWFGSLPLCRSSASMHFFIYSFYTFLSITSYYSSYHYSYIYILITFLYSSYLYVLISTYIDSSIFIFLY</sequence>
<feature type="transmembrane region" description="Helical" evidence="1">
    <location>
        <begin position="68"/>
        <end position="89"/>
    </location>
</feature>
<evidence type="ECO:0000256" key="1">
    <source>
        <dbReference type="SAM" id="Phobius"/>
    </source>
</evidence>
<dbReference type="EMBL" id="MW366783">
    <property type="protein sequence ID" value="QQO92922.1"/>
    <property type="molecule type" value="Genomic_DNA"/>
</dbReference>
<dbReference type="Proteomes" id="UP000595980">
    <property type="component" value="Segment"/>
</dbReference>
<keyword evidence="1" id="KW-1133">Transmembrane helix</keyword>
<name>A0A7T8EUC5_9CAUD</name>
<evidence type="ECO:0000313" key="2">
    <source>
        <dbReference type="EMBL" id="QQO92922.1"/>
    </source>
</evidence>
<accession>A0A7T8EUC5</accession>
<evidence type="ECO:0000313" key="3">
    <source>
        <dbReference type="Proteomes" id="UP000595980"/>
    </source>
</evidence>
<organism evidence="2 3">
    <name type="scientific">Acinetobacter phage Pipo</name>
    <dbReference type="NCBI Taxonomy" id="2797425"/>
    <lineage>
        <taxon>Viruses</taxon>
        <taxon>Duplodnaviria</taxon>
        <taxon>Heunggongvirae</taxon>
        <taxon>Uroviricota</taxon>
        <taxon>Caudoviricetes</taxon>
        <taxon>Autographivirales</taxon>
        <taxon>Autoscriptoviridae</taxon>
        <taxon>Beijerinckvirinae</taxon>
        <taxon>Friunavirus</taxon>
        <taxon>Friunavirus Pipo</taxon>
    </lineage>
</organism>
<feature type="transmembrane region" description="Helical" evidence="1">
    <location>
        <begin position="46"/>
        <end position="62"/>
    </location>
</feature>
<keyword evidence="3" id="KW-1185">Reference proteome</keyword>